<evidence type="ECO:0000313" key="2">
    <source>
        <dbReference type="Proteomes" id="UP000002534"/>
    </source>
</evidence>
<dbReference type="GO" id="GO:0016746">
    <property type="term" value="F:acyltransferase activity"/>
    <property type="evidence" value="ECO:0007669"/>
    <property type="project" value="UniProtKB-KW"/>
</dbReference>
<dbReference type="KEGG" id="pca:Pcar_2859"/>
<keyword evidence="2" id="KW-1185">Reference proteome</keyword>
<reference evidence="1 2" key="2">
    <citation type="journal article" date="2012" name="BMC Genomics">
        <title>The genome of Pelobacter carbinolicus reveals surprising metabolic capabilities and physiological features.</title>
        <authorList>
            <person name="Aklujkar M."/>
            <person name="Haveman S.A."/>
            <person name="Didonato R.Jr."/>
            <person name="Chertkov O."/>
            <person name="Han C.S."/>
            <person name="Land M.L."/>
            <person name="Brown P."/>
            <person name="Lovley D.R."/>
        </authorList>
    </citation>
    <scope>NUCLEOTIDE SEQUENCE [LARGE SCALE GENOMIC DNA]</scope>
    <source>
        <strain evidence="2">DSM 2380 / NBRC 103641 / GraBd1</strain>
    </source>
</reference>
<sequence>MSSMHSEPGSRRARVLGAIGAWLLRLWCLSWRKRFAGVEYLDECIAGGQPTLVLFWHGSYVPLFALLRGRPACILTNSSLRGQVIAQISRRFGYATLELPDEHGRRFLAALRKARHEHVAWGTAADGPLGPGGRIKPPLITLAAHFGFSVQLVGVAARRAWRLNRRWDRMLLPLPFTRVGLVIGEPIQLPKGLDKAMAARQAKVLEASMARCALQAQDLLR</sequence>
<protein>
    <submittedName>
        <fullName evidence="1">Lysophospholipid acyltransferase superfamily protein</fullName>
    </submittedName>
</protein>
<dbReference type="eggNOG" id="COG2121">
    <property type="taxonomic scope" value="Bacteria"/>
</dbReference>
<dbReference type="STRING" id="338963.Pcar_2859"/>
<proteinExistence type="predicted"/>
<dbReference type="OrthoDB" id="9810508at2"/>
<reference evidence="2" key="1">
    <citation type="submission" date="2005-10" db="EMBL/GenBank/DDBJ databases">
        <title>Complete sequence of Pelobacter carbinolicus DSM 2380.</title>
        <authorList>
            <person name="Copeland A."/>
            <person name="Lucas S."/>
            <person name="Lapidus A."/>
            <person name="Barry K."/>
            <person name="Detter J.C."/>
            <person name="Glavina T."/>
            <person name="Hammon N."/>
            <person name="Israni S."/>
            <person name="Pitluck S."/>
            <person name="Chertkov O."/>
            <person name="Schmutz J."/>
            <person name="Larimer F."/>
            <person name="Land M."/>
            <person name="Kyrpides N."/>
            <person name="Ivanova N."/>
            <person name="Richardson P."/>
        </authorList>
    </citation>
    <scope>NUCLEOTIDE SEQUENCE [LARGE SCALE GENOMIC DNA]</scope>
    <source>
        <strain evidence="2">DSM 2380 / NBRC 103641 / GraBd1</strain>
    </source>
</reference>
<dbReference type="AlphaFoldDB" id="Q3A0L3"/>
<organism evidence="1 2">
    <name type="scientific">Syntrophotalea carbinolica (strain DSM 2380 / NBRC 103641 / GraBd1)</name>
    <name type="common">Pelobacter carbinolicus</name>
    <dbReference type="NCBI Taxonomy" id="338963"/>
    <lineage>
        <taxon>Bacteria</taxon>
        <taxon>Pseudomonadati</taxon>
        <taxon>Thermodesulfobacteriota</taxon>
        <taxon>Desulfuromonadia</taxon>
        <taxon>Desulfuromonadales</taxon>
        <taxon>Syntrophotaleaceae</taxon>
        <taxon>Syntrophotalea</taxon>
    </lineage>
</organism>
<gene>
    <name evidence="1" type="ordered locus">Pcar_2859</name>
</gene>
<keyword evidence="1" id="KW-0808">Transferase</keyword>
<name>Q3A0L3_SYNC1</name>
<dbReference type="EMBL" id="CP000142">
    <property type="protein sequence ID" value="ABA90094.1"/>
    <property type="molecule type" value="Genomic_DNA"/>
</dbReference>
<evidence type="ECO:0000313" key="1">
    <source>
        <dbReference type="EMBL" id="ABA90094.1"/>
    </source>
</evidence>
<accession>Q3A0L3</accession>
<keyword evidence="1" id="KW-0012">Acyltransferase</keyword>
<dbReference type="RefSeq" id="WP_011342644.1">
    <property type="nucleotide sequence ID" value="NC_007498.2"/>
</dbReference>
<dbReference type="HOGENOM" id="CLU_086327_2_0_7"/>
<dbReference type="Proteomes" id="UP000002534">
    <property type="component" value="Chromosome"/>
</dbReference>